<name>A0AA36BSN4_OCTVU</name>
<dbReference type="Proteomes" id="UP001162480">
    <property type="component" value="Chromosome 22"/>
</dbReference>
<protein>
    <submittedName>
        <fullName evidence="1">Uncharacterized protein</fullName>
    </submittedName>
</protein>
<reference evidence="1" key="1">
    <citation type="submission" date="2023-08" db="EMBL/GenBank/DDBJ databases">
        <authorList>
            <person name="Alioto T."/>
            <person name="Alioto T."/>
            <person name="Gomez Garrido J."/>
        </authorList>
    </citation>
    <scope>NUCLEOTIDE SEQUENCE</scope>
</reference>
<proteinExistence type="predicted"/>
<keyword evidence="2" id="KW-1185">Reference proteome</keyword>
<gene>
    <name evidence="1" type="ORF">OCTVUL_1B016787</name>
</gene>
<dbReference type="EMBL" id="OX597835">
    <property type="protein sequence ID" value="CAI9738992.1"/>
    <property type="molecule type" value="Genomic_DNA"/>
</dbReference>
<evidence type="ECO:0000313" key="2">
    <source>
        <dbReference type="Proteomes" id="UP001162480"/>
    </source>
</evidence>
<evidence type="ECO:0000313" key="1">
    <source>
        <dbReference type="EMBL" id="CAI9738992.1"/>
    </source>
</evidence>
<sequence>MSLLCVCVKKARLIGNADILDLLTTGVQGNLKMTITPQQCSWFVLGFPRSNSVVAMECAFRLKYQAIPAALESIQKWYNDFSQKGCICDQRKGHCDRDIYLRRSY</sequence>
<organism evidence="1 2">
    <name type="scientific">Octopus vulgaris</name>
    <name type="common">Common octopus</name>
    <dbReference type="NCBI Taxonomy" id="6645"/>
    <lineage>
        <taxon>Eukaryota</taxon>
        <taxon>Metazoa</taxon>
        <taxon>Spiralia</taxon>
        <taxon>Lophotrochozoa</taxon>
        <taxon>Mollusca</taxon>
        <taxon>Cephalopoda</taxon>
        <taxon>Coleoidea</taxon>
        <taxon>Octopodiformes</taxon>
        <taxon>Octopoda</taxon>
        <taxon>Incirrata</taxon>
        <taxon>Octopodidae</taxon>
        <taxon>Octopus</taxon>
    </lineage>
</organism>
<accession>A0AA36BSN4</accession>
<dbReference type="AlphaFoldDB" id="A0AA36BSN4"/>